<keyword evidence="2" id="KW-1185">Reference proteome</keyword>
<organism evidence="1 2">
    <name type="scientific">Sesamum alatum</name>
    <dbReference type="NCBI Taxonomy" id="300844"/>
    <lineage>
        <taxon>Eukaryota</taxon>
        <taxon>Viridiplantae</taxon>
        <taxon>Streptophyta</taxon>
        <taxon>Embryophyta</taxon>
        <taxon>Tracheophyta</taxon>
        <taxon>Spermatophyta</taxon>
        <taxon>Magnoliopsida</taxon>
        <taxon>eudicotyledons</taxon>
        <taxon>Gunneridae</taxon>
        <taxon>Pentapetalae</taxon>
        <taxon>asterids</taxon>
        <taxon>lamiids</taxon>
        <taxon>Lamiales</taxon>
        <taxon>Pedaliaceae</taxon>
        <taxon>Sesamum</taxon>
    </lineage>
</organism>
<gene>
    <name evidence="1" type="ORF">Salat_1664200</name>
</gene>
<protein>
    <submittedName>
        <fullName evidence="1">Uncharacterized protein</fullName>
    </submittedName>
</protein>
<dbReference type="InterPro" id="IPR043128">
    <property type="entry name" value="Rev_trsase/Diguanyl_cyclase"/>
</dbReference>
<dbReference type="CDD" id="cd01647">
    <property type="entry name" value="RT_LTR"/>
    <property type="match status" value="1"/>
</dbReference>
<reference evidence="1" key="1">
    <citation type="submission" date="2020-06" db="EMBL/GenBank/DDBJ databases">
        <authorList>
            <person name="Li T."/>
            <person name="Hu X."/>
            <person name="Zhang T."/>
            <person name="Song X."/>
            <person name="Zhang H."/>
            <person name="Dai N."/>
            <person name="Sheng W."/>
            <person name="Hou X."/>
            <person name="Wei L."/>
        </authorList>
    </citation>
    <scope>NUCLEOTIDE SEQUENCE</scope>
    <source>
        <strain evidence="1">3651</strain>
        <tissue evidence="1">Leaf</tissue>
    </source>
</reference>
<dbReference type="Gene3D" id="3.30.70.270">
    <property type="match status" value="1"/>
</dbReference>
<comment type="caution">
    <text evidence="1">The sequence shown here is derived from an EMBL/GenBank/DDBJ whole genome shotgun (WGS) entry which is preliminary data.</text>
</comment>
<evidence type="ECO:0000313" key="1">
    <source>
        <dbReference type="EMBL" id="KAK4424706.1"/>
    </source>
</evidence>
<dbReference type="InterPro" id="IPR053134">
    <property type="entry name" value="RNA-dir_DNA_polymerase"/>
</dbReference>
<accession>A0AAE1Y6N9</accession>
<dbReference type="Gene3D" id="3.10.10.10">
    <property type="entry name" value="HIV Type 1 Reverse Transcriptase, subunit A, domain 1"/>
    <property type="match status" value="1"/>
</dbReference>
<reference evidence="1" key="2">
    <citation type="journal article" date="2024" name="Plant">
        <title>Genomic evolution and insights into agronomic trait innovations of Sesamum species.</title>
        <authorList>
            <person name="Miao H."/>
            <person name="Wang L."/>
            <person name="Qu L."/>
            <person name="Liu H."/>
            <person name="Sun Y."/>
            <person name="Le M."/>
            <person name="Wang Q."/>
            <person name="Wei S."/>
            <person name="Zheng Y."/>
            <person name="Lin W."/>
            <person name="Duan Y."/>
            <person name="Cao H."/>
            <person name="Xiong S."/>
            <person name="Wang X."/>
            <person name="Wei L."/>
            <person name="Li C."/>
            <person name="Ma Q."/>
            <person name="Ju M."/>
            <person name="Zhao R."/>
            <person name="Li G."/>
            <person name="Mu C."/>
            <person name="Tian Q."/>
            <person name="Mei H."/>
            <person name="Zhang T."/>
            <person name="Gao T."/>
            <person name="Zhang H."/>
        </authorList>
    </citation>
    <scope>NUCLEOTIDE SEQUENCE</scope>
    <source>
        <strain evidence="1">3651</strain>
    </source>
</reference>
<dbReference type="AlphaFoldDB" id="A0AAE1Y6N9"/>
<dbReference type="SUPFAM" id="SSF56672">
    <property type="entry name" value="DNA/RNA polymerases"/>
    <property type="match status" value="1"/>
</dbReference>
<sequence>MNAIIIKDRFPIPIVDELPKLHGTTIFSMFALRASYHQITPVDVHKTAFRTVDGHFKFLVMPVGLTNAPSIFHVVVNASSVHTSGILYWSFSTISHIQPLLGFLFAASEDRFAAGVSANPTKWRLITEWPPPQCSQHCASSSG</sequence>
<dbReference type="EMBL" id="JACGWO010000006">
    <property type="protein sequence ID" value="KAK4424706.1"/>
    <property type="molecule type" value="Genomic_DNA"/>
</dbReference>
<proteinExistence type="predicted"/>
<dbReference type="Proteomes" id="UP001293254">
    <property type="component" value="Unassembled WGS sequence"/>
</dbReference>
<dbReference type="InterPro" id="IPR043502">
    <property type="entry name" value="DNA/RNA_pol_sf"/>
</dbReference>
<dbReference type="PANTHER" id="PTHR24559">
    <property type="entry name" value="TRANSPOSON TY3-I GAG-POL POLYPROTEIN"/>
    <property type="match status" value="1"/>
</dbReference>
<dbReference type="PANTHER" id="PTHR24559:SF434">
    <property type="entry name" value="RNA-DIRECTED DNA POLYMERASE HOMOLOG"/>
    <property type="match status" value="1"/>
</dbReference>
<name>A0AAE1Y6N9_9LAMI</name>
<evidence type="ECO:0000313" key="2">
    <source>
        <dbReference type="Proteomes" id="UP001293254"/>
    </source>
</evidence>